<dbReference type="EMBL" id="JACGWJ010000024">
    <property type="protein sequence ID" value="KAL0320469.1"/>
    <property type="molecule type" value="Genomic_DNA"/>
</dbReference>
<accession>A0AAW2LPN3</accession>
<sequence>GDGRRLHGRRSRRRPDCATATSPRTMGDVAVACSTRGDARSPPLAGATSSSPLFAAPSERGGGQIWATVVAQRRRATSVAQAPSPATDGEESNF</sequence>
<protein>
    <submittedName>
        <fullName evidence="2">Uncharacterized protein</fullName>
    </submittedName>
</protein>
<name>A0AAW2LPN3_SESRA</name>
<feature type="region of interest" description="Disordered" evidence="1">
    <location>
        <begin position="35"/>
        <end position="59"/>
    </location>
</feature>
<feature type="region of interest" description="Disordered" evidence="1">
    <location>
        <begin position="1"/>
        <end position="23"/>
    </location>
</feature>
<feature type="compositionally biased region" description="Basic residues" evidence="1">
    <location>
        <begin position="1"/>
        <end position="13"/>
    </location>
</feature>
<reference evidence="2" key="1">
    <citation type="submission" date="2020-06" db="EMBL/GenBank/DDBJ databases">
        <authorList>
            <person name="Li T."/>
            <person name="Hu X."/>
            <person name="Zhang T."/>
            <person name="Song X."/>
            <person name="Zhang H."/>
            <person name="Dai N."/>
            <person name="Sheng W."/>
            <person name="Hou X."/>
            <person name="Wei L."/>
        </authorList>
    </citation>
    <scope>NUCLEOTIDE SEQUENCE</scope>
    <source>
        <strain evidence="2">G02</strain>
        <tissue evidence="2">Leaf</tissue>
    </source>
</reference>
<evidence type="ECO:0000313" key="2">
    <source>
        <dbReference type="EMBL" id="KAL0320469.1"/>
    </source>
</evidence>
<feature type="region of interest" description="Disordered" evidence="1">
    <location>
        <begin position="75"/>
        <end position="94"/>
    </location>
</feature>
<reference evidence="2" key="2">
    <citation type="journal article" date="2024" name="Plant">
        <title>Genomic evolution and insights into agronomic trait innovations of Sesamum species.</title>
        <authorList>
            <person name="Miao H."/>
            <person name="Wang L."/>
            <person name="Qu L."/>
            <person name="Liu H."/>
            <person name="Sun Y."/>
            <person name="Le M."/>
            <person name="Wang Q."/>
            <person name="Wei S."/>
            <person name="Zheng Y."/>
            <person name="Lin W."/>
            <person name="Duan Y."/>
            <person name="Cao H."/>
            <person name="Xiong S."/>
            <person name="Wang X."/>
            <person name="Wei L."/>
            <person name="Li C."/>
            <person name="Ma Q."/>
            <person name="Ju M."/>
            <person name="Zhao R."/>
            <person name="Li G."/>
            <person name="Mu C."/>
            <person name="Tian Q."/>
            <person name="Mei H."/>
            <person name="Zhang T."/>
            <person name="Gao T."/>
            <person name="Zhang H."/>
        </authorList>
    </citation>
    <scope>NUCLEOTIDE SEQUENCE</scope>
    <source>
        <strain evidence="2">G02</strain>
    </source>
</reference>
<gene>
    <name evidence="2" type="ORF">Sradi_5308400</name>
</gene>
<evidence type="ECO:0000256" key="1">
    <source>
        <dbReference type="SAM" id="MobiDB-lite"/>
    </source>
</evidence>
<dbReference type="AlphaFoldDB" id="A0AAW2LPN3"/>
<comment type="caution">
    <text evidence="2">The sequence shown here is derived from an EMBL/GenBank/DDBJ whole genome shotgun (WGS) entry which is preliminary data.</text>
</comment>
<organism evidence="2">
    <name type="scientific">Sesamum radiatum</name>
    <name type="common">Black benniseed</name>
    <dbReference type="NCBI Taxonomy" id="300843"/>
    <lineage>
        <taxon>Eukaryota</taxon>
        <taxon>Viridiplantae</taxon>
        <taxon>Streptophyta</taxon>
        <taxon>Embryophyta</taxon>
        <taxon>Tracheophyta</taxon>
        <taxon>Spermatophyta</taxon>
        <taxon>Magnoliopsida</taxon>
        <taxon>eudicotyledons</taxon>
        <taxon>Gunneridae</taxon>
        <taxon>Pentapetalae</taxon>
        <taxon>asterids</taxon>
        <taxon>lamiids</taxon>
        <taxon>Lamiales</taxon>
        <taxon>Pedaliaceae</taxon>
        <taxon>Sesamum</taxon>
    </lineage>
</organism>
<feature type="non-terminal residue" evidence="2">
    <location>
        <position position="1"/>
    </location>
</feature>
<proteinExistence type="predicted"/>